<dbReference type="AlphaFoldDB" id="S9R374"/>
<feature type="signal peptide" evidence="1">
    <location>
        <begin position="1"/>
        <end position="26"/>
    </location>
</feature>
<protein>
    <submittedName>
        <fullName evidence="2">Putative bacterial sensory transduction regulator</fullName>
    </submittedName>
</protein>
<sequence>MMLRSACLVAAFGIAVFGITVQPAAAQSVAASDPESVLQAIRAHGHKAKLEHDSEGYPIIHVTRAGINYAVYFYGCDGNPADCRDLQFSSGFDVEPALTDAWANAWNRQWVAGRAEVDEEGDPRLTYFVTTGSGLPEENFREIMQVWDVTLDGFMEDIGW</sequence>
<keyword evidence="1" id="KW-0732">Signal</keyword>
<dbReference type="HOGENOM" id="CLU_120483_0_0_5"/>
<evidence type="ECO:0000256" key="1">
    <source>
        <dbReference type="SAM" id="SignalP"/>
    </source>
</evidence>
<keyword evidence="3" id="KW-1185">Reference proteome</keyword>
<reference evidence="2 3" key="1">
    <citation type="journal article" date="2013" name="Stand. Genomic Sci.">
        <title>Genome sequence of the reddish-pigmented Rubellimicrobium thermophilum type strain (DSM 16684(T)), a member of the Roseobacter clade.</title>
        <authorList>
            <person name="Fiebig A."/>
            <person name="Riedel T."/>
            <person name="Gronow S."/>
            <person name="Petersen J."/>
            <person name="Klenk H.P."/>
            <person name="Goker M."/>
        </authorList>
    </citation>
    <scope>NUCLEOTIDE SEQUENCE [LARGE SCALE GENOMIC DNA]</scope>
    <source>
        <strain evidence="2 3">DSM 16684</strain>
    </source>
</reference>
<dbReference type="Proteomes" id="UP000015346">
    <property type="component" value="Unassembled WGS sequence"/>
</dbReference>
<proteinExistence type="predicted"/>
<dbReference type="Pfam" id="PF10722">
    <property type="entry name" value="YbjN"/>
    <property type="match status" value="1"/>
</dbReference>
<organism evidence="2 3">
    <name type="scientific">Rubellimicrobium thermophilum DSM 16684</name>
    <dbReference type="NCBI Taxonomy" id="1123069"/>
    <lineage>
        <taxon>Bacteria</taxon>
        <taxon>Pseudomonadati</taxon>
        <taxon>Pseudomonadota</taxon>
        <taxon>Alphaproteobacteria</taxon>
        <taxon>Rhodobacterales</taxon>
        <taxon>Roseobacteraceae</taxon>
        <taxon>Rubellimicrobium</taxon>
    </lineage>
</organism>
<feature type="chain" id="PRO_5004555591" evidence="1">
    <location>
        <begin position="27"/>
        <end position="160"/>
    </location>
</feature>
<dbReference type="InterPro" id="IPR019660">
    <property type="entry name" value="Put_sensory_transdc_reg_YbjN"/>
</dbReference>
<evidence type="ECO:0000313" key="2">
    <source>
        <dbReference type="EMBL" id="EPX86433.1"/>
    </source>
</evidence>
<comment type="caution">
    <text evidence="2">The sequence shown here is derived from an EMBL/GenBank/DDBJ whole genome shotgun (WGS) entry which is preliminary data.</text>
</comment>
<dbReference type="STRING" id="1123069.ruthe_01248"/>
<name>S9R374_9RHOB</name>
<dbReference type="OrthoDB" id="33037at2"/>
<dbReference type="RefSeq" id="WP_021097341.1">
    <property type="nucleotide sequence ID" value="NZ_KE557320.1"/>
</dbReference>
<dbReference type="EMBL" id="AOLV01000010">
    <property type="protein sequence ID" value="EPX86433.1"/>
    <property type="molecule type" value="Genomic_DNA"/>
</dbReference>
<gene>
    <name evidence="2" type="ORF">ruthe_01248</name>
</gene>
<accession>S9R374</accession>
<dbReference type="CDD" id="cd17511">
    <property type="entry name" value="YbjN_AmyR-like"/>
    <property type="match status" value="1"/>
</dbReference>
<evidence type="ECO:0000313" key="3">
    <source>
        <dbReference type="Proteomes" id="UP000015346"/>
    </source>
</evidence>